<accession>A0A937RFJ1</accession>
<proteinExistence type="predicted"/>
<keyword evidence="1" id="KW-1133">Transmembrane helix</keyword>
<feature type="transmembrane region" description="Helical" evidence="1">
    <location>
        <begin position="59"/>
        <end position="81"/>
    </location>
</feature>
<reference evidence="2" key="1">
    <citation type="submission" date="2020-12" db="EMBL/GenBank/DDBJ databases">
        <title>Genomic characterization of non-nitrogen-fixing Frankia strains.</title>
        <authorList>
            <person name="Carlos-Shanley C."/>
            <person name="Guerra T."/>
            <person name="Hahn D."/>
        </authorList>
    </citation>
    <scope>NUCLEOTIDE SEQUENCE</scope>
    <source>
        <strain evidence="2">CN6</strain>
    </source>
</reference>
<gene>
    <name evidence="2" type="ORF">I7412_29550</name>
</gene>
<evidence type="ECO:0008006" key="4">
    <source>
        <dbReference type="Google" id="ProtNLM"/>
    </source>
</evidence>
<evidence type="ECO:0000256" key="1">
    <source>
        <dbReference type="SAM" id="Phobius"/>
    </source>
</evidence>
<keyword evidence="3" id="KW-1185">Reference proteome</keyword>
<evidence type="ECO:0000313" key="2">
    <source>
        <dbReference type="EMBL" id="MBL7631233.1"/>
    </source>
</evidence>
<protein>
    <recommendedName>
        <fullName evidence="4">DUF4190 domain-containing protein</fullName>
    </recommendedName>
</protein>
<feature type="transmembrane region" description="Helical" evidence="1">
    <location>
        <begin position="24"/>
        <end position="47"/>
    </location>
</feature>
<sequence>MKQTIVSEAAEKARSVHDSPGRAFGIWSFVLSFFVPVLALIFGIIALLQSRRAGMANRLAIAGIVISVVLIVTGMIIWISIAAAGGS</sequence>
<organism evidence="2 3">
    <name type="scientific">Frankia nepalensis</name>
    <dbReference type="NCBI Taxonomy" id="1836974"/>
    <lineage>
        <taxon>Bacteria</taxon>
        <taxon>Bacillati</taxon>
        <taxon>Actinomycetota</taxon>
        <taxon>Actinomycetes</taxon>
        <taxon>Frankiales</taxon>
        <taxon>Frankiaceae</taxon>
        <taxon>Frankia</taxon>
    </lineage>
</organism>
<keyword evidence="1" id="KW-0472">Membrane</keyword>
<evidence type="ECO:0000313" key="3">
    <source>
        <dbReference type="Proteomes" id="UP000604475"/>
    </source>
</evidence>
<keyword evidence="1" id="KW-0812">Transmembrane</keyword>
<dbReference type="RefSeq" id="WP_203004506.1">
    <property type="nucleotide sequence ID" value="NZ_JADWYU010000198.1"/>
</dbReference>
<dbReference type="AlphaFoldDB" id="A0A937RFJ1"/>
<dbReference type="EMBL" id="JAEACQ010000263">
    <property type="protein sequence ID" value="MBL7631233.1"/>
    <property type="molecule type" value="Genomic_DNA"/>
</dbReference>
<comment type="caution">
    <text evidence="2">The sequence shown here is derived from an EMBL/GenBank/DDBJ whole genome shotgun (WGS) entry which is preliminary data.</text>
</comment>
<dbReference type="Proteomes" id="UP000604475">
    <property type="component" value="Unassembled WGS sequence"/>
</dbReference>
<name>A0A937RFJ1_9ACTN</name>